<dbReference type="EMBL" id="MU273498">
    <property type="protein sequence ID" value="KAI0034545.1"/>
    <property type="molecule type" value="Genomic_DNA"/>
</dbReference>
<sequence length="405" mass="44083">MPSYTFPGSGAPRPGLPTHCRNPHIKELGANLPTVKFQEIVRDGQSTVVARMKVPTPNGHAFILRRLDTGAVSLTTMFRAAFPLASEAHEKEESAWVKANYDVPGTNGLGITRFAGTWVSEDTALELAPSYLLQDILSPLLEARPDPDTEYRKSSRTQQQTPAQQLPTPSLFTTNVSPVPDTPSVPKRRREAPLQSPALIAAAPTSPAETSAKSPSTVKTLAKPPSTVKATPTRAGVRRSTRMTSPTAAPVPRILVAPKTPRSPRKQQVATPAGSDETAVDEEDEVVQIDGPDMSRDIAEQKELIEAFKAQREAARAAEDVDTAMENTQADEGRKREREEEAPPSFKFKEPKEIVADQERQIATNRRVRGIVEMTPERRSFAWGLGAFAAAAAAVSFLPLSNPWF</sequence>
<gene>
    <name evidence="1" type="ORF">K488DRAFT_45201</name>
</gene>
<reference evidence="1" key="2">
    <citation type="journal article" date="2022" name="New Phytol.">
        <title>Evolutionary transition to the ectomycorrhizal habit in the genomes of a hyperdiverse lineage of mushroom-forming fungi.</title>
        <authorList>
            <person name="Looney B."/>
            <person name="Miyauchi S."/>
            <person name="Morin E."/>
            <person name="Drula E."/>
            <person name="Courty P.E."/>
            <person name="Kohler A."/>
            <person name="Kuo A."/>
            <person name="LaButti K."/>
            <person name="Pangilinan J."/>
            <person name="Lipzen A."/>
            <person name="Riley R."/>
            <person name="Andreopoulos W."/>
            <person name="He G."/>
            <person name="Johnson J."/>
            <person name="Nolan M."/>
            <person name="Tritt A."/>
            <person name="Barry K.W."/>
            <person name="Grigoriev I.V."/>
            <person name="Nagy L.G."/>
            <person name="Hibbett D."/>
            <person name="Henrissat B."/>
            <person name="Matheny P.B."/>
            <person name="Labbe J."/>
            <person name="Martin F.M."/>
        </authorList>
    </citation>
    <scope>NUCLEOTIDE SEQUENCE</scope>
    <source>
        <strain evidence="1">EC-137</strain>
    </source>
</reference>
<dbReference type="Proteomes" id="UP000814128">
    <property type="component" value="Unassembled WGS sequence"/>
</dbReference>
<comment type="caution">
    <text evidence="1">The sequence shown here is derived from an EMBL/GenBank/DDBJ whole genome shotgun (WGS) entry which is preliminary data.</text>
</comment>
<keyword evidence="2" id="KW-1185">Reference proteome</keyword>
<organism evidence="1 2">
    <name type="scientific">Vararia minispora EC-137</name>
    <dbReference type="NCBI Taxonomy" id="1314806"/>
    <lineage>
        <taxon>Eukaryota</taxon>
        <taxon>Fungi</taxon>
        <taxon>Dikarya</taxon>
        <taxon>Basidiomycota</taxon>
        <taxon>Agaricomycotina</taxon>
        <taxon>Agaricomycetes</taxon>
        <taxon>Russulales</taxon>
        <taxon>Lachnocladiaceae</taxon>
        <taxon>Vararia</taxon>
    </lineage>
</organism>
<protein>
    <submittedName>
        <fullName evidence="1">Uncharacterized protein</fullName>
    </submittedName>
</protein>
<proteinExistence type="predicted"/>
<evidence type="ECO:0000313" key="2">
    <source>
        <dbReference type="Proteomes" id="UP000814128"/>
    </source>
</evidence>
<evidence type="ECO:0000313" key="1">
    <source>
        <dbReference type="EMBL" id="KAI0034545.1"/>
    </source>
</evidence>
<accession>A0ACB8QSM7</accession>
<name>A0ACB8QSM7_9AGAM</name>
<reference evidence="1" key="1">
    <citation type="submission" date="2021-02" db="EMBL/GenBank/DDBJ databases">
        <authorList>
            <consortium name="DOE Joint Genome Institute"/>
            <person name="Ahrendt S."/>
            <person name="Looney B.P."/>
            <person name="Miyauchi S."/>
            <person name="Morin E."/>
            <person name="Drula E."/>
            <person name="Courty P.E."/>
            <person name="Chicoki N."/>
            <person name="Fauchery L."/>
            <person name="Kohler A."/>
            <person name="Kuo A."/>
            <person name="Labutti K."/>
            <person name="Pangilinan J."/>
            <person name="Lipzen A."/>
            <person name="Riley R."/>
            <person name="Andreopoulos W."/>
            <person name="He G."/>
            <person name="Johnson J."/>
            <person name="Barry K.W."/>
            <person name="Grigoriev I.V."/>
            <person name="Nagy L."/>
            <person name="Hibbett D."/>
            <person name="Henrissat B."/>
            <person name="Matheny P.B."/>
            <person name="Labbe J."/>
            <person name="Martin F."/>
        </authorList>
    </citation>
    <scope>NUCLEOTIDE SEQUENCE</scope>
    <source>
        <strain evidence="1">EC-137</strain>
    </source>
</reference>